<proteinExistence type="predicted"/>
<evidence type="ECO:0000259" key="5">
    <source>
        <dbReference type="PROSITE" id="PS50280"/>
    </source>
</evidence>
<dbReference type="eggNOG" id="ENOG502SH13">
    <property type="taxonomic scope" value="Eukaryota"/>
</dbReference>
<organism evidence="6 7">
    <name type="scientific">Ectocarpus siliculosus</name>
    <name type="common">Brown alga</name>
    <name type="synonym">Conferva siliculosa</name>
    <dbReference type="NCBI Taxonomy" id="2880"/>
    <lineage>
        <taxon>Eukaryota</taxon>
        <taxon>Sar</taxon>
        <taxon>Stramenopiles</taxon>
        <taxon>Ochrophyta</taxon>
        <taxon>PX clade</taxon>
        <taxon>Phaeophyceae</taxon>
        <taxon>Ectocarpales</taxon>
        <taxon>Ectocarpaceae</taxon>
        <taxon>Ectocarpus</taxon>
    </lineage>
</organism>
<dbReference type="PANTHER" id="PTHR13271">
    <property type="entry name" value="UNCHARACTERIZED PUTATIVE METHYLTRANSFERASE"/>
    <property type="match status" value="1"/>
</dbReference>
<dbReference type="InterPro" id="IPR036464">
    <property type="entry name" value="Rubisco_LSMT_subst-bd_sf"/>
</dbReference>
<dbReference type="STRING" id="2880.D7G231"/>
<dbReference type="EMBL" id="FN649748">
    <property type="protein sequence ID" value="CBJ33334.1"/>
    <property type="molecule type" value="Genomic_DNA"/>
</dbReference>
<accession>D7G231</accession>
<dbReference type="InterPro" id="IPR046341">
    <property type="entry name" value="SET_dom_sf"/>
</dbReference>
<dbReference type="InterPro" id="IPR001214">
    <property type="entry name" value="SET_dom"/>
</dbReference>
<evidence type="ECO:0000256" key="3">
    <source>
        <dbReference type="ARBA" id="ARBA00022691"/>
    </source>
</evidence>
<keyword evidence="1" id="KW-0489">Methyltransferase</keyword>
<dbReference type="InParanoid" id="D7G231"/>
<keyword evidence="4" id="KW-0732">Signal</keyword>
<dbReference type="CDD" id="cd10527">
    <property type="entry name" value="SET_LSMT"/>
    <property type="match status" value="1"/>
</dbReference>
<dbReference type="OrthoDB" id="441812at2759"/>
<evidence type="ECO:0000313" key="7">
    <source>
        <dbReference type="Proteomes" id="UP000002630"/>
    </source>
</evidence>
<dbReference type="EMBL" id="FN648666">
    <property type="protein sequence ID" value="CBJ33334.1"/>
    <property type="molecule type" value="Genomic_DNA"/>
</dbReference>
<feature type="domain" description="SET" evidence="5">
    <location>
        <begin position="90"/>
        <end position="351"/>
    </location>
</feature>
<evidence type="ECO:0000256" key="4">
    <source>
        <dbReference type="SAM" id="SignalP"/>
    </source>
</evidence>
<dbReference type="AlphaFoldDB" id="D7G231"/>
<keyword evidence="2" id="KW-0808">Transferase</keyword>
<evidence type="ECO:0000313" key="6">
    <source>
        <dbReference type="EMBL" id="CBJ33334.1"/>
    </source>
</evidence>
<evidence type="ECO:0000256" key="2">
    <source>
        <dbReference type="ARBA" id="ARBA00022679"/>
    </source>
</evidence>
<dbReference type="Gene3D" id="3.90.1410.10">
    <property type="entry name" value="set domain protein methyltransferase, domain 1"/>
    <property type="match status" value="1"/>
</dbReference>
<dbReference type="Gene3D" id="3.90.1420.10">
    <property type="entry name" value="Rubisco LSMT, substrate-binding domain"/>
    <property type="match status" value="1"/>
</dbReference>
<feature type="signal peptide" evidence="4">
    <location>
        <begin position="1"/>
        <end position="26"/>
    </location>
</feature>
<evidence type="ECO:0000256" key="1">
    <source>
        <dbReference type="ARBA" id="ARBA00022603"/>
    </source>
</evidence>
<dbReference type="PANTHER" id="PTHR13271:SF123">
    <property type="entry name" value="RIBULOSE-1,5-BISPHOSPHATE CARBOXYLASE_OXYGENASE SMALL SUBUNIT N-METHYLTRANSFERASE I-RELATED"/>
    <property type="match status" value="1"/>
</dbReference>
<name>D7G231_ECTSI</name>
<dbReference type="PROSITE" id="PS50280">
    <property type="entry name" value="SET"/>
    <property type="match status" value="1"/>
</dbReference>
<feature type="chain" id="PRO_5003095655" description="SET domain-containing protein" evidence="4">
    <location>
        <begin position="27"/>
        <end position="619"/>
    </location>
</feature>
<dbReference type="GO" id="GO:0016279">
    <property type="term" value="F:protein-lysine N-methyltransferase activity"/>
    <property type="evidence" value="ECO:0007669"/>
    <property type="project" value="TreeGrafter"/>
</dbReference>
<gene>
    <name evidence="6" type="ORF">Esi_0462_0021</name>
</gene>
<protein>
    <recommendedName>
        <fullName evidence="5">SET domain-containing protein</fullName>
    </recommendedName>
</protein>
<sequence>MPERCRWLLYCRVALVLLQLPSPATALVRYSWCRSALLAREGAIGCTNVATAEETDGRCESPRSSKSSLKEIELWLDEVGVDRRGGGCGPPAARLTSVSGKGIGLTASVELERDSTVASIPRRICFSSDAADAPAGTLRAWAHDLFASIPSSAAAACSEKHLSFEGDVAVVTLQVFLESAAGERSTCAPWMAMLNRKGSLNLPALWPDSDLEGLKGTLVLQDVEACLARAKSERVAVAAAMVKGLRGELGGGGRAGGEGGGFPECPWLDTSNMEGRPTFAEWLHARCTVQSRAYRVRRRYLLIPLVDFANHDDDVAFAVCPGDGVFTGSDEVVFVADRTYRPGEEVCTTYGDMDNAKRLFSFGFVTLKQHAAQPSQRRPAGNMLPLPTEAFCDVELTIAATDELRVFKEAVLRERQAGEDLVSPNLGAMFPLTPFVSQLVEGPARLFVESVLPVMRLVALTPEELTGGDAFGDACDTRSVFGTSFDSRMTDTSSDKCPVLAAGTGRQVLAHLGSRLSLQNEQQALRLLAEQCRTRLGSLNPTFGDVETLRAVADDSHESKTFAACGPRSLLCATVRVGEAIAWYALLKACAEKMEGGTGVREEQTWASWTLERCETAAE</sequence>
<dbReference type="InterPro" id="IPR050600">
    <property type="entry name" value="SETD3_SETD6_MTase"/>
</dbReference>
<keyword evidence="3" id="KW-0949">S-adenosyl-L-methionine</keyword>
<reference evidence="6 7" key="1">
    <citation type="journal article" date="2010" name="Nature">
        <title>The Ectocarpus genome and the independent evolution of multicellularity in brown algae.</title>
        <authorList>
            <person name="Cock J.M."/>
            <person name="Sterck L."/>
            <person name="Rouze P."/>
            <person name="Scornet D."/>
            <person name="Allen A.E."/>
            <person name="Amoutzias G."/>
            <person name="Anthouard V."/>
            <person name="Artiguenave F."/>
            <person name="Aury J.M."/>
            <person name="Badger J.H."/>
            <person name="Beszteri B."/>
            <person name="Billiau K."/>
            <person name="Bonnet E."/>
            <person name="Bothwell J.H."/>
            <person name="Bowler C."/>
            <person name="Boyen C."/>
            <person name="Brownlee C."/>
            <person name="Carrano C.J."/>
            <person name="Charrier B."/>
            <person name="Cho G.Y."/>
            <person name="Coelho S.M."/>
            <person name="Collen J."/>
            <person name="Corre E."/>
            <person name="Da Silva C."/>
            <person name="Delage L."/>
            <person name="Delaroque N."/>
            <person name="Dittami S.M."/>
            <person name="Doulbeau S."/>
            <person name="Elias M."/>
            <person name="Farnham G."/>
            <person name="Gachon C.M."/>
            <person name="Gschloessl B."/>
            <person name="Heesch S."/>
            <person name="Jabbari K."/>
            <person name="Jubin C."/>
            <person name="Kawai H."/>
            <person name="Kimura K."/>
            <person name="Kloareg B."/>
            <person name="Kupper F.C."/>
            <person name="Lang D."/>
            <person name="Le Bail A."/>
            <person name="Leblanc C."/>
            <person name="Lerouge P."/>
            <person name="Lohr M."/>
            <person name="Lopez P.J."/>
            <person name="Martens C."/>
            <person name="Maumus F."/>
            <person name="Michel G."/>
            <person name="Miranda-Saavedra D."/>
            <person name="Morales J."/>
            <person name="Moreau H."/>
            <person name="Motomura T."/>
            <person name="Nagasato C."/>
            <person name="Napoli C.A."/>
            <person name="Nelson D.R."/>
            <person name="Nyvall-Collen P."/>
            <person name="Peters A.F."/>
            <person name="Pommier C."/>
            <person name="Potin P."/>
            <person name="Poulain J."/>
            <person name="Quesneville H."/>
            <person name="Read B."/>
            <person name="Rensing S.A."/>
            <person name="Ritter A."/>
            <person name="Rousvoal S."/>
            <person name="Samanta M."/>
            <person name="Samson G."/>
            <person name="Schroeder D.C."/>
            <person name="Segurens B."/>
            <person name="Strittmatter M."/>
            <person name="Tonon T."/>
            <person name="Tregear J.W."/>
            <person name="Valentin K."/>
            <person name="von Dassow P."/>
            <person name="Yamagishi T."/>
            <person name="Van de Peer Y."/>
            <person name="Wincker P."/>
        </authorList>
    </citation>
    <scope>NUCLEOTIDE SEQUENCE [LARGE SCALE GENOMIC DNA]</scope>
    <source>
        <strain evidence="7">Ec32 / CCAP1310/4</strain>
    </source>
</reference>
<dbReference type="SUPFAM" id="SSF82199">
    <property type="entry name" value="SET domain"/>
    <property type="match status" value="1"/>
</dbReference>
<dbReference type="Proteomes" id="UP000002630">
    <property type="component" value="Linkage Group LG23"/>
</dbReference>
<keyword evidence="7" id="KW-1185">Reference proteome</keyword>
<dbReference type="GO" id="GO:0032259">
    <property type="term" value="P:methylation"/>
    <property type="evidence" value="ECO:0007669"/>
    <property type="project" value="UniProtKB-KW"/>
</dbReference>